<comment type="caution">
    <text evidence="6">The sequence shown here is derived from an EMBL/GenBank/DDBJ whole genome shotgun (WGS) entry which is preliminary data.</text>
</comment>
<name>A0A3R6Z4N7_9STRA</name>
<feature type="transmembrane region" description="Helical" evidence="5">
    <location>
        <begin position="153"/>
        <end position="174"/>
    </location>
</feature>
<dbReference type="PANTHER" id="PTHR23112:SF0">
    <property type="entry name" value="TRANSMEMBRANE PROTEIN 116"/>
    <property type="match status" value="1"/>
</dbReference>
<dbReference type="PANTHER" id="PTHR23112">
    <property type="entry name" value="G PROTEIN-COUPLED RECEPTOR 157-RELATED"/>
    <property type="match status" value="1"/>
</dbReference>
<dbReference type="AlphaFoldDB" id="A0A3R6Z4N7"/>
<keyword evidence="2 5" id="KW-0812">Transmembrane</keyword>
<feature type="transmembrane region" description="Helical" evidence="5">
    <location>
        <begin position="68"/>
        <end position="93"/>
    </location>
</feature>
<organism evidence="6 7">
    <name type="scientific">Aphanomyces invadans</name>
    <dbReference type="NCBI Taxonomy" id="157072"/>
    <lineage>
        <taxon>Eukaryota</taxon>
        <taxon>Sar</taxon>
        <taxon>Stramenopiles</taxon>
        <taxon>Oomycota</taxon>
        <taxon>Saprolegniomycetes</taxon>
        <taxon>Saprolegniales</taxon>
        <taxon>Verrucalvaceae</taxon>
        <taxon>Aphanomyces</taxon>
    </lineage>
</organism>
<evidence type="ECO:0008006" key="8">
    <source>
        <dbReference type="Google" id="ProtNLM"/>
    </source>
</evidence>
<dbReference type="Gene3D" id="3.60.10.10">
    <property type="entry name" value="Endonuclease/exonuclease/phosphatase"/>
    <property type="match status" value="1"/>
</dbReference>
<evidence type="ECO:0000313" key="6">
    <source>
        <dbReference type="EMBL" id="RHY30134.1"/>
    </source>
</evidence>
<dbReference type="Gene3D" id="1.20.1070.10">
    <property type="entry name" value="Rhodopsin 7-helix transmembrane proteins"/>
    <property type="match status" value="1"/>
</dbReference>
<keyword evidence="3 5" id="KW-1133">Transmembrane helix</keyword>
<keyword evidence="7" id="KW-1185">Reference proteome</keyword>
<evidence type="ECO:0000256" key="4">
    <source>
        <dbReference type="ARBA" id="ARBA00023136"/>
    </source>
</evidence>
<protein>
    <recommendedName>
        <fullName evidence="8">G-protein coupled receptors family 2 profile 2 domain-containing protein</fullName>
    </recommendedName>
</protein>
<accession>A0A3R6Z4N7</accession>
<evidence type="ECO:0000256" key="5">
    <source>
        <dbReference type="SAM" id="Phobius"/>
    </source>
</evidence>
<dbReference type="VEuPathDB" id="FungiDB:H310_11013"/>
<dbReference type="GO" id="GO:0005886">
    <property type="term" value="C:plasma membrane"/>
    <property type="evidence" value="ECO:0007669"/>
    <property type="project" value="TreeGrafter"/>
</dbReference>
<keyword evidence="4 5" id="KW-0472">Membrane</keyword>
<dbReference type="InterPro" id="IPR036691">
    <property type="entry name" value="Endo/exonu/phosph_ase_sf"/>
</dbReference>
<feature type="transmembrane region" description="Helical" evidence="5">
    <location>
        <begin position="105"/>
        <end position="128"/>
    </location>
</feature>
<evidence type="ECO:0000256" key="3">
    <source>
        <dbReference type="ARBA" id="ARBA00022989"/>
    </source>
</evidence>
<comment type="subcellular location">
    <subcellularLocation>
        <location evidence="1">Membrane</location>
        <topology evidence="1">Multi-pass membrane protein</topology>
    </subcellularLocation>
</comment>
<evidence type="ECO:0000313" key="7">
    <source>
        <dbReference type="Proteomes" id="UP000285060"/>
    </source>
</evidence>
<evidence type="ECO:0000256" key="1">
    <source>
        <dbReference type="ARBA" id="ARBA00004141"/>
    </source>
</evidence>
<dbReference type="VEuPathDB" id="FungiDB:H310_11010"/>
<dbReference type="Proteomes" id="UP000285060">
    <property type="component" value="Unassembled WGS sequence"/>
</dbReference>
<dbReference type="SUPFAM" id="SSF81321">
    <property type="entry name" value="Family A G protein-coupled receptor-like"/>
    <property type="match status" value="1"/>
</dbReference>
<sequence>MLGRSRADRNVTSMLVVALAVFELMIAIAKAPATQFIVFQLDSMTHDTWVKAAIQPPLEASLCQVQGYLIQVFMLQAVLWNNCMAYNLLRWVVYRDTEEALQSRFWLYLFATSTFSVVWGLGAALPVWTLHSETPVSMFGFARFFCWMQYPDVSIWGFISFVLVTLGYTAVLMIKIRRIWINLQGAVFVTSMADGFIRSPNCPVLQRDGSVLLSGHLPPPSIYLEEVGSTASGAASPTTSERISIFASTFNMAEGAVPPDDQLEMWIPKGHDVYVIGVQECLNLVPMRHAMAAHIQRINGKPFVEYGREIGRTEKVLGFHGFIAITVYVASADV</sequence>
<dbReference type="EMBL" id="QUSY01000352">
    <property type="protein sequence ID" value="RHY30134.1"/>
    <property type="molecule type" value="Genomic_DNA"/>
</dbReference>
<dbReference type="GO" id="GO:0004930">
    <property type="term" value="F:G protein-coupled receptor activity"/>
    <property type="evidence" value="ECO:0007669"/>
    <property type="project" value="TreeGrafter"/>
</dbReference>
<evidence type="ECO:0000256" key="2">
    <source>
        <dbReference type="ARBA" id="ARBA00022692"/>
    </source>
</evidence>
<gene>
    <name evidence="6" type="ORF">DYB32_004582</name>
</gene>
<feature type="transmembrane region" description="Helical" evidence="5">
    <location>
        <begin position="12"/>
        <end position="33"/>
    </location>
</feature>
<feature type="non-terminal residue" evidence="6">
    <location>
        <position position="334"/>
    </location>
</feature>
<reference evidence="6 7" key="1">
    <citation type="submission" date="2018-08" db="EMBL/GenBank/DDBJ databases">
        <title>Aphanomyces genome sequencing and annotation.</title>
        <authorList>
            <person name="Minardi D."/>
            <person name="Oidtmann B."/>
            <person name="Van Der Giezen M."/>
            <person name="Studholme D.J."/>
        </authorList>
    </citation>
    <scope>NUCLEOTIDE SEQUENCE [LARGE SCALE GENOMIC DNA]</scope>
    <source>
        <strain evidence="6 7">NJM0002</strain>
    </source>
</reference>
<proteinExistence type="predicted"/>
<dbReference type="GO" id="GO:0007189">
    <property type="term" value="P:adenylate cyclase-activating G protein-coupled receptor signaling pathway"/>
    <property type="evidence" value="ECO:0007669"/>
    <property type="project" value="TreeGrafter"/>
</dbReference>